<evidence type="ECO:0000313" key="3">
    <source>
        <dbReference type="Proteomes" id="UP000095282"/>
    </source>
</evidence>
<feature type="signal peptide" evidence="2">
    <location>
        <begin position="1"/>
        <end position="15"/>
    </location>
</feature>
<keyword evidence="3" id="KW-1185">Reference proteome</keyword>
<dbReference type="WBParaSite" id="Csp11.Scaffold629.g12443.t1">
    <property type="protein sequence ID" value="Csp11.Scaffold629.g12443.t1"/>
    <property type="gene ID" value="Csp11.Scaffold629.g12443"/>
</dbReference>
<feature type="chain" id="PRO_5013062879" evidence="2">
    <location>
        <begin position="16"/>
        <end position="303"/>
    </location>
</feature>
<feature type="compositionally biased region" description="Low complexity" evidence="1">
    <location>
        <begin position="176"/>
        <end position="189"/>
    </location>
</feature>
<dbReference type="Proteomes" id="UP000095282">
    <property type="component" value="Unplaced"/>
</dbReference>
<organism evidence="3 4">
    <name type="scientific">Caenorhabditis tropicalis</name>
    <dbReference type="NCBI Taxonomy" id="1561998"/>
    <lineage>
        <taxon>Eukaryota</taxon>
        <taxon>Metazoa</taxon>
        <taxon>Ecdysozoa</taxon>
        <taxon>Nematoda</taxon>
        <taxon>Chromadorea</taxon>
        <taxon>Rhabditida</taxon>
        <taxon>Rhabditina</taxon>
        <taxon>Rhabditomorpha</taxon>
        <taxon>Rhabditoidea</taxon>
        <taxon>Rhabditidae</taxon>
        <taxon>Peloderinae</taxon>
        <taxon>Caenorhabditis</taxon>
    </lineage>
</organism>
<dbReference type="AlphaFoldDB" id="A0A1I7TWC7"/>
<feature type="region of interest" description="Disordered" evidence="1">
    <location>
        <begin position="284"/>
        <end position="303"/>
    </location>
</feature>
<dbReference type="eggNOG" id="ENOG502TG3A">
    <property type="taxonomic scope" value="Eukaryota"/>
</dbReference>
<protein>
    <submittedName>
        <fullName evidence="4">DUF148 domain-containing protein</fullName>
    </submittedName>
</protein>
<evidence type="ECO:0000256" key="1">
    <source>
        <dbReference type="SAM" id="MobiDB-lite"/>
    </source>
</evidence>
<name>A0A1I7TWC7_9PELO</name>
<proteinExistence type="predicted"/>
<evidence type="ECO:0000256" key="2">
    <source>
        <dbReference type="SAM" id="SignalP"/>
    </source>
</evidence>
<evidence type="ECO:0000313" key="4">
    <source>
        <dbReference type="WBParaSite" id="Csp11.Scaffold629.g12443.t1"/>
    </source>
</evidence>
<keyword evidence="2" id="KW-0732">Signal</keyword>
<accession>A0A1I7TWC7</accession>
<reference evidence="4" key="1">
    <citation type="submission" date="2016-11" db="UniProtKB">
        <authorList>
            <consortium name="WormBaseParasite"/>
        </authorList>
    </citation>
    <scope>IDENTIFICATION</scope>
</reference>
<sequence length="303" mass="32265">MRIHLLLLLPIITLAQNGEEAVENAENFRRLAGIATKIMELSGNIMSGNGANDQQEIRPRFQGVRSFTEDNSILSGGSSSQNGINTMAQMFQQYGGMLANAKFAQPTTTTTQAPSGFKSILDSFLGTGGGGSSGSGADEYENLPPPPTPRPRPRQNLFGQFLGGGQTADSNPPPQQSSQSSSGGNLLSLFGLMPTPAPTTTTTTEATPVQKIMNLFVPQPERPQPEQSSSRGRINFLEMFGLAKPTTTTTAAPPLRALFAPDKPYSGTAEDFDGIMNALLRTNAKPARQEPSSLLSQFFGGRK</sequence>
<feature type="region of interest" description="Disordered" evidence="1">
    <location>
        <begin position="120"/>
        <end position="205"/>
    </location>
</feature>